<dbReference type="EMBL" id="BAAAHP010000092">
    <property type="protein sequence ID" value="GAA0939086.1"/>
    <property type="molecule type" value="Genomic_DNA"/>
</dbReference>
<dbReference type="PANTHER" id="PTHR44688">
    <property type="entry name" value="DNA-BINDING TRANSCRIPTIONAL ACTIVATOR DEVR_DOSR"/>
    <property type="match status" value="1"/>
</dbReference>
<dbReference type="Gene3D" id="1.10.10.10">
    <property type="entry name" value="Winged helix-like DNA-binding domain superfamily/Winged helix DNA-binding domain"/>
    <property type="match status" value="1"/>
</dbReference>
<evidence type="ECO:0000256" key="4">
    <source>
        <dbReference type="SAM" id="MobiDB-lite"/>
    </source>
</evidence>
<sequence length="290" mass="32386">MLVSADRGNRAFRPGERGRGALTPPNPRGEATTMDGTTREREWLDLVAELLAAPLTELPEERIAEQLHTTFGLLAVAYHHRDPQHGVVQRLWPPDEQFFGHRTEVDHWGVRCTPHMHPILRYYLATRDWRAIQVADVPMRFADASVQARWRELTVPWGAPAQLALPLHVGQHSHRAFVMGRPDPFSPGEVRLAETLLRLVRGLDRHVAATAARVDGPAREVATSLHLTPRELAVLAVLADGLTAAAIGRKLLITERTVHKHLERLYTKLGVGDRLAAVLRAQRLGLIAPR</sequence>
<protein>
    <recommendedName>
        <fullName evidence="5">HTH luxR-type domain-containing protein</fullName>
    </recommendedName>
</protein>
<evidence type="ECO:0000256" key="1">
    <source>
        <dbReference type="ARBA" id="ARBA00023015"/>
    </source>
</evidence>
<evidence type="ECO:0000313" key="7">
    <source>
        <dbReference type="Proteomes" id="UP001499967"/>
    </source>
</evidence>
<evidence type="ECO:0000256" key="3">
    <source>
        <dbReference type="ARBA" id="ARBA00023163"/>
    </source>
</evidence>
<dbReference type="CDD" id="cd06170">
    <property type="entry name" value="LuxR_C_like"/>
    <property type="match status" value="1"/>
</dbReference>
<name>A0ABN1Q8F5_9PSEU</name>
<evidence type="ECO:0000259" key="5">
    <source>
        <dbReference type="PROSITE" id="PS50043"/>
    </source>
</evidence>
<dbReference type="Proteomes" id="UP001499967">
    <property type="component" value="Unassembled WGS sequence"/>
</dbReference>
<feature type="region of interest" description="Disordered" evidence="4">
    <location>
        <begin position="1"/>
        <end position="35"/>
    </location>
</feature>
<keyword evidence="3" id="KW-0804">Transcription</keyword>
<dbReference type="PROSITE" id="PS00622">
    <property type="entry name" value="HTH_LUXR_1"/>
    <property type="match status" value="1"/>
</dbReference>
<evidence type="ECO:0000256" key="2">
    <source>
        <dbReference type="ARBA" id="ARBA00023125"/>
    </source>
</evidence>
<dbReference type="InterPro" id="IPR016032">
    <property type="entry name" value="Sig_transdc_resp-reg_C-effctor"/>
</dbReference>
<gene>
    <name evidence="6" type="ORF">GCM10009559_33320</name>
</gene>
<dbReference type="PANTHER" id="PTHR44688:SF16">
    <property type="entry name" value="DNA-BINDING TRANSCRIPTIONAL ACTIVATOR DEVR_DOSR"/>
    <property type="match status" value="1"/>
</dbReference>
<keyword evidence="7" id="KW-1185">Reference proteome</keyword>
<comment type="caution">
    <text evidence="6">The sequence shown here is derived from an EMBL/GenBank/DDBJ whole genome shotgun (WGS) entry which is preliminary data.</text>
</comment>
<feature type="domain" description="HTH luxR-type" evidence="5">
    <location>
        <begin position="220"/>
        <end position="285"/>
    </location>
</feature>
<accession>A0ABN1Q8F5</accession>
<dbReference type="SUPFAM" id="SSF46894">
    <property type="entry name" value="C-terminal effector domain of the bipartite response regulators"/>
    <property type="match status" value="1"/>
</dbReference>
<dbReference type="SMART" id="SM00421">
    <property type="entry name" value="HTH_LUXR"/>
    <property type="match status" value="1"/>
</dbReference>
<dbReference type="Pfam" id="PF00196">
    <property type="entry name" value="GerE"/>
    <property type="match status" value="1"/>
</dbReference>
<dbReference type="InterPro" id="IPR000792">
    <property type="entry name" value="Tscrpt_reg_LuxR_C"/>
</dbReference>
<keyword evidence="1" id="KW-0805">Transcription regulation</keyword>
<feature type="compositionally biased region" description="Basic and acidic residues" evidence="4">
    <location>
        <begin position="7"/>
        <end position="19"/>
    </location>
</feature>
<reference evidence="6 7" key="1">
    <citation type="journal article" date="2019" name="Int. J. Syst. Evol. Microbiol.">
        <title>The Global Catalogue of Microorganisms (GCM) 10K type strain sequencing project: providing services to taxonomists for standard genome sequencing and annotation.</title>
        <authorList>
            <consortium name="The Broad Institute Genomics Platform"/>
            <consortium name="The Broad Institute Genome Sequencing Center for Infectious Disease"/>
            <person name="Wu L."/>
            <person name="Ma J."/>
        </authorList>
    </citation>
    <scope>NUCLEOTIDE SEQUENCE [LARGE SCALE GENOMIC DNA]</scope>
    <source>
        <strain evidence="6 7">JCM 11117</strain>
    </source>
</reference>
<dbReference type="InterPro" id="IPR036388">
    <property type="entry name" value="WH-like_DNA-bd_sf"/>
</dbReference>
<keyword evidence="2" id="KW-0238">DNA-binding</keyword>
<evidence type="ECO:0000313" key="6">
    <source>
        <dbReference type="EMBL" id="GAA0939086.1"/>
    </source>
</evidence>
<proteinExistence type="predicted"/>
<organism evidence="6 7">
    <name type="scientific">Pseudonocardia zijingensis</name>
    <dbReference type="NCBI Taxonomy" id="153376"/>
    <lineage>
        <taxon>Bacteria</taxon>
        <taxon>Bacillati</taxon>
        <taxon>Actinomycetota</taxon>
        <taxon>Actinomycetes</taxon>
        <taxon>Pseudonocardiales</taxon>
        <taxon>Pseudonocardiaceae</taxon>
        <taxon>Pseudonocardia</taxon>
    </lineage>
</organism>
<dbReference type="PROSITE" id="PS50043">
    <property type="entry name" value="HTH_LUXR_2"/>
    <property type="match status" value="1"/>
</dbReference>
<dbReference type="PRINTS" id="PR00038">
    <property type="entry name" value="HTHLUXR"/>
</dbReference>